<keyword evidence="4" id="KW-0158">Chromosome</keyword>
<evidence type="ECO:0000256" key="3">
    <source>
        <dbReference type="ARBA" id="ARBA00006245"/>
    </source>
</evidence>
<evidence type="ECO:0000256" key="1">
    <source>
        <dbReference type="ARBA" id="ARBA00004496"/>
    </source>
</evidence>
<evidence type="ECO:0000313" key="17">
    <source>
        <dbReference type="Proteomes" id="UP000290289"/>
    </source>
</evidence>
<feature type="domain" description="Centromere/kinetochore protein zw10 middle" evidence="13">
    <location>
        <begin position="526"/>
        <end position="597"/>
    </location>
</feature>
<evidence type="ECO:0000259" key="13">
    <source>
        <dbReference type="Pfam" id="PF20665"/>
    </source>
</evidence>
<dbReference type="InterPro" id="IPR048343">
    <property type="entry name" value="ZW10_C"/>
</dbReference>
<dbReference type="Pfam" id="PF06248">
    <property type="entry name" value="Zw10_N"/>
    <property type="match status" value="1"/>
</dbReference>
<dbReference type="GO" id="GO:0006888">
    <property type="term" value="P:endoplasmic reticulum to Golgi vesicle-mediated transport"/>
    <property type="evidence" value="ECO:0007669"/>
    <property type="project" value="TreeGrafter"/>
</dbReference>
<feature type="region of interest" description="Disordered" evidence="11">
    <location>
        <begin position="58"/>
        <end position="80"/>
    </location>
</feature>
<dbReference type="GO" id="GO:0005634">
    <property type="term" value="C:nucleus"/>
    <property type="evidence" value="ECO:0007669"/>
    <property type="project" value="InterPro"/>
</dbReference>
<reference evidence="16 17" key="1">
    <citation type="submission" date="2018-10" db="EMBL/GenBank/DDBJ databases">
        <title>A high-quality apple genome assembly.</title>
        <authorList>
            <person name="Hu J."/>
        </authorList>
    </citation>
    <scope>NUCLEOTIDE SEQUENCE [LARGE SCALE GENOMIC DNA]</scope>
    <source>
        <strain evidence="17">cv. HFTH1</strain>
        <tissue evidence="16">Young leaf</tissue>
    </source>
</reference>
<feature type="domain" description="Centromere/kinetochore protein zw10 C-terminal" evidence="14">
    <location>
        <begin position="629"/>
        <end position="758"/>
    </location>
</feature>
<comment type="subcellular location">
    <subcellularLocation>
        <location evidence="2">Chromosome</location>
        <location evidence="2">Centromere</location>
        <location evidence="2">Kinetochore</location>
    </subcellularLocation>
    <subcellularLocation>
        <location evidence="1">Cytoplasm</location>
    </subcellularLocation>
</comment>
<keyword evidence="7" id="KW-0498">Mitosis</keyword>
<dbReference type="GO" id="GO:1990423">
    <property type="term" value="C:RZZ complex"/>
    <property type="evidence" value="ECO:0007669"/>
    <property type="project" value="TreeGrafter"/>
</dbReference>
<sequence length="959" mass="107615">MNKLYNKKGKVHPSPSPPSVADPLALLPATVLALAISLSPEDQEVLAYLISCTKNSGGCATNQRGPTTTKSNRAPATGPSQVTSITCIESHNSNVDNTYGGHKAHQKHNRVGVEAGGPQSHHPPTFQCDCFRCYMSFWARWDASPNRQLIHEILEAYEERLVEKKRSRNSKVKKERRKANKSSGDHLGFGELGHGDKKEVEEGPQVVDAGVVAAEVISGGESGDDEGCEVGVDRGTMRRLDLSDPTTPLSAPDLRLLIQRLDSHSFQIKSKIQSYLLSHHQDFANLFSVCNDAVSRSNQISDDVVRLLSSISNRPIEAEIGQIMKQMSATTKEAREKKALLELVRAILEISERLKGASEGLRNGRLRFAAQELRELKNALRVSDDDRVDEGEPVVYRLLRKEWSECFEEIQEVLVMFIRNAVRFERESNRICVKYVLSIDGNDGFELRTVLEALNVVGILDYGLGKVGDLMIKHVISSALNFGVPVSFVAEVNRDSQVLTEAILNIVPSNDPKIEKMDGETIYSGIIQVVPEDASKLADFLKIISCTSEFETALREMKFISASDNRDNQLSNFAENVEVHFASRKKSEILAKARNLLLQCDFSAPQEYPRNNKNDLDAAKSPELVNLLFLSGKCVVSKAAIELMNLVHQTLKDVCVSSPRVALEFYQAARDALLLYEVVVPVKLERHLDVINQVAVLMHNDCLYLSQEILGLAFEYRSDFPSSIKEHAMFVDMAPRFHLMAEEVLQRQIQHVIRSLREALDGADGFQNTHERQQFQSASWSIDQVVLIVDKVRLIWEPILLPSTYKRSMCMILESVFYRVIKDILLLDDIAAEETLQLQSLIHLMLESLISLLESLAALQVEKSQEGITCTLDDDIPSLYKIRKLAGIIIRYALKIYHNGLGKWRIAQLWFYVVRALCAVHVSMFLQAPPIFQVEDFIKAIFADSPLRKECLARIKGEW</sequence>
<protein>
    <recommendedName>
        <fullName evidence="18">Centromere/kinetochore protein zw10 homolog</fullName>
    </recommendedName>
</protein>
<evidence type="ECO:0000256" key="4">
    <source>
        <dbReference type="ARBA" id="ARBA00022454"/>
    </source>
</evidence>
<dbReference type="AlphaFoldDB" id="A0A498HFW4"/>
<evidence type="ECO:0000256" key="7">
    <source>
        <dbReference type="ARBA" id="ARBA00022776"/>
    </source>
</evidence>
<keyword evidence="17" id="KW-1185">Reference proteome</keyword>
<evidence type="ECO:0000256" key="5">
    <source>
        <dbReference type="ARBA" id="ARBA00022490"/>
    </source>
</evidence>
<dbReference type="InterPro" id="IPR048344">
    <property type="entry name" value="Zw10_middle"/>
</dbReference>
<feature type="domain" description="ZW10 C-terminal helical" evidence="15">
    <location>
        <begin position="781"/>
        <end position="889"/>
    </location>
</feature>
<dbReference type="STRING" id="3750.A0A498HFW4"/>
<evidence type="ECO:0000259" key="14">
    <source>
        <dbReference type="Pfam" id="PF20666"/>
    </source>
</evidence>
<evidence type="ECO:0000313" key="16">
    <source>
        <dbReference type="EMBL" id="RXH67953.1"/>
    </source>
</evidence>
<dbReference type="PANTHER" id="PTHR12205:SF0">
    <property type="entry name" value="CENTROMERE_KINETOCHORE PROTEIN ZW10 HOMOLOG"/>
    <property type="match status" value="1"/>
</dbReference>
<dbReference type="PANTHER" id="PTHR12205">
    <property type="entry name" value="CENTROMERE/KINETOCHORE PROTEIN ZW10"/>
    <property type="match status" value="1"/>
</dbReference>
<keyword evidence="5" id="KW-0963">Cytoplasm</keyword>
<keyword evidence="10" id="KW-0137">Centromere</keyword>
<evidence type="ECO:0000256" key="9">
    <source>
        <dbReference type="ARBA" id="ARBA00023306"/>
    </source>
</evidence>
<dbReference type="GO" id="GO:0051301">
    <property type="term" value="P:cell division"/>
    <property type="evidence" value="ECO:0007669"/>
    <property type="project" value="UniProtKB-KW"/>
</dbReference>
<proteinExistence type="inferred from homology"/>
<dbReference type="Gene3D" id="1.10.357.150">
    <property type="match status" value="1"/>
</dbReference>
<comment type="similarity">
    <text evidence="3">Belongs to the ZW10 family.</text>
</comment>
<evidence type="ECO:0000256" key="6">
    <source>
        <dbReference type="ARBA" id="ARBA00022618"/>
    </source>
</evidence>
<evidence type="ECO:0000256" key="11">
    <source>
        <dbReference type="SAM" id="MobiDB-lite"/>
    </source>
</evidence>
<keyword evidence="6" id="KW-0132">Cell division</keyword>
<dbReference type="Pfam" id="PF20665">
    <property type="entry name" value="Zw10_middle"/>
    <property type="match status" value="1"/>
</dbReference>
<evidence type="ECO:0000256" key="10">
    <source>
        <dbReference type="ARBA" id="ARBA00023328"/>
    </source>
</evidence>
<dbReference type="GO" id="GO:0005737">
    <property type="term" value="C:cytoplasm"/>
    <property type="evidence" value="ECO:0007669"/>
    <property type="project" value="UniProtKB-SubCell"/>
</dbReference>
<organism evidence="16 17">
    <name type="scientific">Malus domestica</name>
    <name type="common">Apple</name>
    <name type="synonym">Pyrus malus</name>
    <dbReference type="NCBI Taxonomy" id="3750"/>
    <lineage>
        <taxon>Eukaryota</taxon>
        <taxon>Viridiplantae</taxon>
        <taxon>Streptophyta</taxon>
        <taxon>Embryophyta</taxon>
        <taxon>Tracheophyta</taxon>
        <taxon>Spermatophyta</taxon>
        <taxon>Magnoliopsida</taxon>
        <taxon>eudicotyledons</taxon>
        <taxon>Gunneridae</taxon>
        <taxon>Pentapetalae</taxon>
        <taxon>rosids</taxon>
        <taxon>fabids</taxon>
        <taxon>Rosales</taxon>
        <taxon>Rosaceae</taxon>
        <taxon>Amygdaloideae</taxon>
        <taxon>Maleae</taxon>
        <taxon>Malus</taxon>
    </lineage>
</organism>
<keyword evidence="9" id="KW-0131">Cell cycle</keyword>
<evidence type="ECO:0000256" key="2">
    <source>
        <dbReference type="ARBA" id="ARBA00004629"/>
    </source>
</evidence>
<dbReference type="EMBL" id="RDQH01000343">
    <property type="protein sequence ID" value="RXH67953.1"/>
    <property type="molecule type" value="Genomic_DNA"/>
</dbReference>
<evidence type="ECO:0000256" key="8">
    <source>
        <dbReference type="ARBA" id="ARBA00022838"/>
    </source>
</evidence>
<dbReference type="InterPro" id="IPR009361">
    <property type="entry name" value="Zw10_N"/>
</dbReference>
<name>A0A498HFW4_MALDO</name>
<dbReference type="Pfam" id="PF22766">
    <property type="entry name" value="ZW10_C2"/>
    <property type="match status" value="1"/>
</dbReference>
<feature type="region of interest" description="Disordered" evidence="11">
    <location>
        <begin position="165"/>
        <end position="197"/>
    </location>
</feature>
<evidence type="ECO:0000259" key="15">
    <source>
        <dbReference type="Pfam" id="PF22766"/>
    </source>
</evidence>
<dbReference type="Pfam" id="PF20666">
    <property type="entry name" value="ZW10_C"/>
    <property type="match status" value="1"/>
</dbReference>
<evidence type="ECO:0008006" key="18">
    <source>
        <dbReference type="Google" id="ProtNLM"/>
    </source>
</evidence>
<feature type="compositionally biased region" description="Basic residues" evidence="11">
    <location>
        <begin position="165"/>
        <end position="180"/>
    </location>
</feature>
<dbReference type="InterPro" id="IPR055148">
    <property type="entry name" value="ZW10_C_2"/>
</dbReference>
<feature type="domain" description="Centromere/kinetochore protein zw10 N-terminal" evidence="12">
    <location>
        <begin position="261"/>
        <end position="354"/>
    </location>
</feature>
<accession>A0A498HFW4</accession>
<dbReference type="GO" id="GO:0007094">
    <property type="term" value="P:mitotic spindle assembly checkpoint signaling"/>
    <property type="evidence" value="ECO:0007669"/>
    <property type="project" value="TreeGrafter"/>
</dbReference>
<dbReference type="InterPro" id="IPR046362">
    <property type="entry name" value="Zw10/DSL1_C_sf"/>
</dbReference>
<comment type="caution">
    <text evidence="16">The sequence shown here is derived from an EMBL/GenBank/DDBJ whole genome shotgun (WGS) entry which is preliminary data.</text>
</comment>
<gene>
    <name evidence="16" type="ORF">DVH24_028100</name>
</gene>
<dbReference type="Proteomes" id="UP000290289">
    <property type="component" value="Chromosome 17"/>
</dbReference>
<keyword evidence="8" id="KW-0995">Kinetochore</keyword>
<evidence type="ECO:0000259" key="12">
    <source>
        <dbReference type="Pfam" id="PF06248"/>
    </source>
</evidence>